<dbReference type="InterPro" id="IPR001733">
    <property type="entry name" value="Peptidase_S26B"/>
</dbReference>
<dbReference type="GO" id="GO:0009003">
    <property type="term" value="F:signal peptidase activity"/>
    <property type="evidence" value="ECO:0007669"/>
    <property type="project" value="UniProtKB-EC"/>
</dbReference>
<evidence type="ECO:0000256" key="4">
    <source>
        <dbReference type="ARBA" id="ARBA00022801"/>
    </source>
</evidence>
<evidence type="ECO:0000256" key="11">
    <source>
        <dbReference type="SAM" id="Phobius"/>
    </source>
</evidence>
<evidence type="ECO:0000256" key="6">
    <source>
        <dbReference type="ARBA" id="ARBA00022968"/>
    </source>
</evidence>
<evidence type="ECO:0000256" key="10">
    <source>
        <dbReference type="NCBIfam" id="TIGR02228"/>
    </source>
</evidence>
<dbReference type="Proteomes" id="UP000199280">
    <property type="component" value="Unassembled WGS sequence"/>
</dbReference>
<reference evidence="13 15" key="2">
    <citation type="submission" date="2016-10" db="EMBL/GenBank/DDBJ databases">
        <authorList>
            <person name="Varghese N."/>
            <person name="Submissions S."/>
        </authorList>
    </citation>
    <scope>NUCLEOTIDE SEQUENCE [LARGE SCALE GENOMIC DNA]</scope>
    <source>
        <strain evidence="13 15">DSM 22150</strain>
    </source>
</reference>
<dbReference type="CDD" id="cd06530">
    <property type="entry name" value="S26_SPase_I"/>
    <property type="match status" value="1"/>
</dbReference>
<comment type="subcellular location">
    <subcellularLocation>
        <location evidence="1">Endoplasmic reticulum membrane</location>
        <topology evidence="1">Single-pass type II membrane protein</topology>
    </subcellularLocation>
</comment>
<dbReference type="GO" id="GO:0006465">
    <property type="term" value="P:signal peptide processing"/>
    <property type="evidence" value="ECO:0007669"/>
    <property type="project" value="UniProtKB-UniRule"/>
</dbReference>
<evidence type="ECO:0000256" key="9">
    <source>
        <dbReference type="ARBA" id="ARBA00045533"/>
    </source>
</evidence>
<evidence type="ECO:0000256" key="5">
    <source>
        <dbReference type="ARBA" id="ARBA00022824"/>
    </source>
</evidence>
<accession>A0A143YDG2</accession>
<reference evidence="12 14" key="1">
    <citation type="submission" date="2016-02" db="EMBL/GenBank/DDBJ databases">
        <authorList>
            <person name="Wen L."/>
            <person name="He K."/>
            <person name="Yang H."/>
        </authorList>
    </citation>
    <scope>NUCLEOTIDE SEQUENCE [LARGE SCALE GENOMIC DNA]</scope>
    <source>
        <strain evidence="12">Trichococcus_R210</strain>
    </source>
</reference>
<evidence type="ECO:0000256" key="2">
    <source>
        <dbReference type="ARBA" id="ARBA00022670"/>
    </source>
</evidence>
<gene>
    <name evidence="13" type="ORF">SAMN05216375_10266</name>
    <name evidence="12" type="ORF">TR210_590</name>
</gene>
<dbReference type="EMBL" id="FJNB01000003">
    <property type="protein sequence ID" value="CZQ87235.1"/>
    <property type="molecule type" value="Genomic_DNA"/>
</dbReference>
<evidence type="ECO:0000256" key="1">
    <source>
        <dbReference type="ARBA" id="ARBA00004648"/>
    </source>
</evidence>
<evidence type="ECO:0000313" key="12">
    <source>
        <dbReference type="EMBL" id="CZQ87235.1"/>
    </source>
</evidence>
<evidence type="ECO:0000313" key="14">
    <source>
        <dbReference type="Proteomes" id="UP000076878"/>
    </source>
</evidence>
<evidence type="ECO:0000256" key="3">
    <source>
        <dbReference type="ARBA" id="ARBA00022692"/>
    </source>
</evidence>
<dbReference type="AlphaFoldDB" id="A0A143YDG2"/>
<dbReference type="RefSeq" id="WP_068621410.1">
    <property type="nucleotide sequence ID" value="NZ_FJNB01000003.1"/>
</dbReference>
<organism evidence="12 14">
    <name type="scientific">Trichococcus ilyis</name>
    <dbReference type="NCBI Taxonomy" id="640938"/>
    <lineage>
        <taxon>Bacteria</taxon>
        <taxon>Bacillati</taxon>
        <taxon>Bacillota</taxon>
        <taxon>Bacilli</taxon>
        <taxon>Lactobacillales</taxon>
        <taxon>Carnobacteriaceae</taxon>
        <taxon>Trichococcus</taxon>
    </lineage>
</organism>
<keyword evidence="3 11" id="KW-0812">Transmembrane</keyword>
<dbReference type="Proteomes" id="UP000076878">
    <property type="component" value="Unassembled WGS sequence"/>
</dbReference>
<dbReference type="EMBL" id="FNYT01000002">
    <property type="protein sequence ID" value="SEI64128.1"/>
    <property type="molecule type" value="Genomic_DNA"/>
</dbReference>
<evidence type="ECO:0000313" key="15">
    <source>
        <dbReference type="Proteomes" id="UP000199280"/>
    </source>
</evidence>
<keyword evidence="15" id="KW-1185">Reference proteome</keyword>
<dbReference type="PROSITE" id="PS00501">
    <property type="entry name" value="SPASE_I_1"/>
    <property type="match status" value="1"/>
</dbReference>
<sequence length="169" mass="18549">MKLIKTLLSFLLLPLILLFILVGALNFFSAPEGNGLFGYKGYIVTSGSMEPTFSPGDYLIVKQEDFSDLAEEDVITFTEDGTIVTHRIKAMTESGAETQGDANGAADAAVVTARTYVGTLQAIIPAFGQVILFMQKPFVFPVLVFLMGVYVIFIYYKSDDEEEPVESEH</sequence>
<protein>
    <recommendedName>
        <fullName evidence="10">Signal peptidase I</fullName>
        <ecNumber evidence="10">3.4.21.89</ecNumber>
    </recommendedName>
</protein>
<dbReference type="NCBIfam" id="TIGR02228">
    <property type="entry name" value="sigpep_I_arch"/>
    <property type="match status" value="1"/>
</dbReference>
<name>A0A143YDG2_9LACT</name>
<keyword evidence="6" id="KW-0735">Signal-anchor</keyword>
<evidence type="ECO:0000313" key="13">
    <source>
        <dbReference type="EMBL" id="SEI64128.1"/>
    </source>
</evidence>
<evidence type="ECO:0000256" key="8">
    <source>
        <dbReference type="ARBA" id="ARBA00023136"/>
    </source>
</evidence>
<dbReference type="InterPro" id="IPR019533">
    <property type="entry name" value="Peptidase_S26"/>
</dbReference>
<keyword evidence="8 11" id="KW-0472">Membrane</keyword>
<proteinExistence type="predicted"/>
<feature type="transmembrane region" description="Helical" evidence="11">
    <location>
        <begin position="138"/>
        <end position="156"/>
    </location>
</feature>
<dbReference type="STRING" id="640938.TR210_590"/>
<dbReference type="EC" id="3.4.21.89" evidence="10"/>
<dbReference type="InterPro" id="IPR019756">
    <property type="entry name" value="Pept_S26A_signal_pept_1_Ser-AS"/>
</dbReference>
<dbReference type="SUPFAM" id="SSF51306">
    <property type="entry name" value="LexA/Signal peptidase"/>
    <property type="match status" value="1"/>
</dbReference>
<evidence type="ECO:0000256" key="7">
    <source>
        <dbReference type="ARBA" id="ARBA00022989"/>
    </source>
</evidence>
<dbReference type="InterPro" id="IPR036286">
    <property type="entry name" value="LexA/Signal_pep-like_sf"/>
</dbReference>
<dbReference type="GO" id="GO:0004252">
    <property type="term" value="F:serine-type endopeptidase activity"/>
    <property type="evidence" value="ECO:0007669"/>
    <property type="project" value="UniProtKB-UniRule"/>
</dbReference>
<keyword evidence="5" id="KW-0256">Endoplasmic reticulum</keyword>
<comment type="function">
    <text evidence="9">Catalytic component of the signal peptidase complex (SPC) which catalyzes the cleavage of N-terminal signal sequences from nascent proteins as they are translocated into the lumen of the endoplasmic reticulum. Specifically cleaves N-terminal signal peptides that contain a hydrophobic alpha-helix (h-region) shorter than 18-20 amino acids.</text>
</comment>
<dbReference type="GO" id="GO:0016020">
    <property type="term" value="C:membrane"/>
    <property type="evidence" value="ECO:0007669"/>
    <property type="project" value="UniProtKB-UniRule"/>
</dbReference>
<keyword evidence="7 11" id="KW-1133">Transmembrane helix</keyword>
<keyword evidence="4" id="KW-0378">Hydrolase</keyword>
<keyword evidence="2" id="KW-0645">Protease</keyword>